<dbReference type="Proteomes" id="UP000269438">
    <property type="component" value="Unassembled WGS sequence"/>
</dbReference>
<keyword evidence="1" id="KW-0812">Transmembrane</keyword>
<name>A0A3L7AEQ1_9MICO</name>
<dbReference type="SUPFAM" id="SSF48317">
    <property type="entry name" value="Acid phosphatase/Vanadium-dependent haloperoxidase"/>
    <property type="match status" value="1"/>
</dbReference>
<accession>A0A3L7AEQ1</accession>
<dbReference type="InterPro" id="IPR036938">
    <property type="entry name" value="PAP2/HPO_sf"/>
</dbReference>
<dbReference type="PANTHER" id="PTHR14969:SF13">
    <property type="entry name" value="AT30094P"/>
    <property type="match status" value="1"/>
</dbReference>
<evidence type="ECO:0000313" key="4">
    <source>
        <dbReference type="Proteomes" id="UP000269438"/>
    </source>
</evidence>
<feature type="transmembrane region" description="Helical" evidence="1">
    <location>
        <begin position="164"/>
        <end position="190"/>
    </location>
</feature>
<proteinExistence type="predicted"/>
<keyword evidence="1" id="KW-1133">Transmembrane helix</keyword>
<keyword evidence="4" id="KW-1185">Reference proteome</keyword>
<dbReference type="InterPro" id="IPR000326">
    <property type="entry name" value="PAP2/HPO"/>
</dbReference>
<feature type="domain" description="Phosphatidic acid phosphatase type 2/haloperoxidase" evidence="2">
    <location>
        <begin position="117"/>
        <end position="221"/>
    </location>
</feature>
<keyword evidence="1" id="KW-0472">Membrane</keyword>
<evidence type="ECO:0000259" key="2">
    <source>
        <dbReference type="SMART" id="SM00014"/>
    </source>
</evidence>
<dbReference type="EMBL" id="RCUY01000016">
    <property type="protein sequence ID" value="RLP78869.1"/>
    <property type="molecule type" value="Genomic_DNA"/>
</dbReference>
<organism evidence="3 4">
    <name type="scientific">Mycetocola lacteus</name>
    <dbReference type="NCBI Taxonomy" id="76637"/>
    <lineage>
        <taxon>Bacteria</taxon>
        <taxon>Bacillati</taxon>
        <taxon>Actinomycetota</taxon>
        <taxon>Actinomycetes</taxon>
        <taxon>Micrococcales</taxon>
        <taxon>Microbacteriaceae</taxon>
        <taxon>Mycetocola</taxon>
    </lineage>
</organism>
<dbReference type="Gene3D" id="1.20.144.10">
    <property type="entry name" value="Phosphatidic acid phosphatase type 2/haloperoxidase"/>
    <property type="match status" value="2"/>
</dbReference>
<reference evidence="3 4" key="1">
    <citation type="submission" date="2018-10" db="EMBL/GenBank/DDBJ databases">
        <authorList>
            <person name="Li J."/>
        </authorList>
    </citation>
    <scope>NUCLEOTIDE SEQUENCE [LARGE SCALE GENOMIC DNA]</scope>
    <source>
        <strain evidence="3 4">JCM 11654</strain>
    </source>
</reference>
<dbReference type="PANTHER" id="PTHR14969">
    <property type="entry name" value="SPHINGOSINE-1-PHOSPHATE PHOSPHOHYDROLASE"/>
    <property type="match status" value="1"/>
</dbReference>
<dbReference type="SMART" id="SM00014">
    <property type="entry name" value="acidPPc"/>
    <property type="match status" value="1"/>
</dbReference>
<feature type="transmembrane region" description="Helical" evidence="1">
    <location>
        <begin position="84"/>
        <end position="111"/>
    </location>
</feature>
<feature type="transmembrane region" description="Helical" evidence="1">
    <location>
        <begin position="202"/>
        <end position="224"/>
    </location>
</feature>
<dbReference type="OrthoDB" id="5289372at2"/>
<comment type="caution">
    <text evidence="3">The sequence shown here is derived from an EMBL/GenBank/DDBJ whole genome shotgun (WGS) entry which is preliminary data.</text>
</comment>
<dbReference type="CDD" id="cd03392">
    <property type="entry name" value="PAP2_like_2"/>
    <property type="match status" value="1"/>
</dbReference>
<gene>
    <name evidence="3" type="ORF">D9V34_16800</name>
</gene>
<dbReference type="AlphaFoldDB" id="A0A3L7AEQ1"/>
<evidence type="ECO:0000256" key="1">
    <source>
        <dbReference type="SAM" id="Phobius"/>
    </source>
</evidence>
<sequence length="238" mass="26112">MSSPPARGFVHARGLRASLNELLIREGRAMTIRQRRALSLTGVALLAAFAIILVLVVTGASTGWDRAWMQDLLPWRESVPLVSVSLFLNVFGSGVIGTYVMPLLISGLLWWRRGLRTGLYFLIASLVSALLVQLVKKIIERPRPEVLMVSADHGSFPSGHTANAATMMIALALIFGRWWIAWIGTIYVVIMALSRNLLGAHWFTDTLAGATLGAGIALLAWLIFFRPGRGKHTTQLSR</sequence>
<evidence type="ECO:0000313" key="3">
    <source>
        <dbReference type="EMBL" id="RLP78869.1"/>
    </source>
</evidence>
<feature type="transmembrane region" description="Helical" evidence="1">
    <location>
        <begin position="37"/>
        <end position="64"/>
    </location>
</feature>
<dbReference type="Pfam" id="PF01569">
    <property type="entry name" value="PAP2"/>
    <property type="match status" value="1"/>
</dbReference>
<protein>
    <submittedName>
        <fullName evidence="3">Phosphatase PAP2 family protein</fullName>
    </submittedName>
</protein>